<evidence type="ECO:0000313" key="2">
    <source>
        <dbReference type="EMBL" id="VAW58237.1"/>
    </source>
</evidence>
<feature type="non-terminal residue" evidence="2">
    <location>
        <position position="1"/>
    </location>
</feature>
<dbReference type="InterPro" id="IPR011045">
    <property type="entry name" value="N2O_reductase_N"/>
</dbReference>
<dbReference type="Gene3D" id="1.10.760.10">
    <property type="entry name" value="Cytochrome c-like domain"/>
    <property type="match status" value="1"/>
</dbReference>
<dbReference type="SUPFAM" id="SSF103647">
    <property type="entry name" value="TSP type-3 repeat"/>
    <property type="match status" value="1"/>
</dbReference>
<dbReference type="EMBL" id="UOFG01000030">
    <property type="protein sequence ID" value="VAW58237.1"/>
    <property type="molecule type" value="Genomic_DNA"/>
</dbReference>
<dbReference type="Gene3D" id="2.130.10.10">
    <property type="entry name" value="YVTN repeat-like/Quinoprotein amine dehydrogenase"/>
    <property type="match status" value="1"/>
</dbReference>
<evidence type="ECO:0008006" key="3">
    <source>
        <dbReference type="Google" id="ProtNLM"/>
    </source>
</evidence>
<dbReference type="AlphaFoldDB" id="A0A3B0X5Q4"/>
<dbReference type="GO" id="GO:0009055">
    <property type="term" value="F:electron transfer activity"/>
    <property type="evidence" value="ECO:0007669"/>
    <property type="project" value="InterPro"/>
</dbReference>
<gene>
    <name evidence="2" type="ORF">MNBD_GAMMA11-1247</name>
</gene>
<dbReference type="GO" id="GO:0007155">
    <property type="term" value="P:cell adhesion"/>
    <property type="evidence" value="ECO:0007669"/>
    <property type="project" value="InterPro"/>
</dbReference>
<dbReference type="InterPro" id="IPR003367">
    <property type="entry name" value="Thrombospondin_3-like_rpt"/>
</dbReference>
<reference evidence="2" key="1">
    <citation type="submission" date="2018-06" db="EMBL/GenBank/DDBJ databases">
        <authorList>
            <person name="Zhirakovskaya E."/>
        </authorList>
    </citation>
    <scope>NUCLEOTIDE SEQUENCE</scope>
</reference>
<dbReference type="InterPro" id="IPR028974">
    <property type="entry name" value="TSP_type-3_rpt"/>
</dbReference>
<dbReference type="SUPFAM" id="SSF50974">
    <property type="entry name" value="Nitrous oxide reductase, N-terminal domain"/>
    <property type="match status" value="1"/>
</dbReference>
<accession>A0A3B0X5Q4</accession>
<dbReference type="Gene3D" id="4.10.1080.10">
    <property type="entry name" value="TSP type-3 repeat"/>
    <property type="match status" value="1"/>
</dbReference>
<dbReference type="InterPro" id="IPR036909">
    <property type="entry name" value="Cyt_c-like_dom_sf"/>
</dbReference>
<keyword evidence="1" id="KW-0732">Signal</keyword>
<name>A0A3B0X5Q4_9ZZZZ</name>
<dbReference type="SUPFAM" id="SSF46626">
    <property type="entry name" value="Cytochrome c"/>
    <property type="match status" value="1"/>
</dbReference>
<dbReference type="InterPro" id="IPR015943">
    <property type="entry name" value="WD40/YVTN_repeat-like_dom_sf"/>
</dbReference>
<organism evidence="2">
    <name type="scientific">hydrothermal vent metagenome</name>
    <dbReference type="NCBI Taxonomy" id="652676"/>
    <lineage>
        <taxon>unclassified sequences</taxon>
        <taxon>metagenomes</taxon>
        <taxon>ecological metagenomes</taxon>
    </lineage>
</organism>
<dbReference type="Pfam" id="PF02412">
    <property type="entry name" value="TSP_3"/>
    <property type="match status" value="2"/>
</dbReference>
<dbReference type="GO" id="GO:0020037">
    <property type="term" value="F:heme binding"/>
    <property type="evidence" value="ECO:0007669"/>
    <property type="project" value="InterPro"/>
</dbReference>
<protein>
    <recommendedName>
        <fullName evidence="3">Cytochrome c domain-containing protein</fullName>
    </recommendedName>
</protein>
<evidence type="ECO:0000256" key="1">
    <source>
        <dbReference type="ARBA" id="ARBA00022729"/>
    </source>
</evidence>
<sequence length="599" mass="64395">NKHIDYSIVPSPAGVKENSLATPNEMAISSDGSTLYVAAFGSSKVGVFSTQKLENNSFVPDSANHINVTGGGASGLVLNEARNQLYVFTRFDNSISVIDTATNTETRHYKLHNPEPQLIVNGRPFLYDANLTSSNGEASCSSCHIFGDFDSLAWDLGDPQGELIANQNLPGPVGGTSRPFHPMKGPMTTQSLRGLANQGPMHWRGDRSAANSGGDPMDEFGAFREFNVAFAGLVGRTGPLSTIEMDAFTNFILQITYPPNPNRFLDNSLTPRQQAGSDFHFTTPSTILVDLTCDACHVVDPPNGLFGTSGLMSFENDTQEFKIPHLRNMYQKVGMFGFPDTDSMFANSATPDMGDQIRGFGFTHDGAMDTLNNFHKAAVFTTATDDVARGDVEQFMHAMDTNMLPIIGQQVTLDASNNPEALARIQLMISEMDAGHNGVIVKGNVANVQRGWFRESGGIYQGDDAFVAPIFEAELLQLTSAGLTFTAVPLGTEVRMGVDRDNDLVLDQNDNCPKVANIDQADSDNDGVGDACPSACLADFDNDGDVDTADTAVFSADFGRTDCNTGEVCEADFDLDNDVDTADTAVFSAELGRIDCPIN</sequence>
<dbReference type="GO" id="GO:0005509">
    <property type="term" value="F:calcium ion binding"/>
    <property type="evidence" value="ECO:0007669"/>
    <property type="project" value="InterPro"/>
</dbReference>
<proteinExistence type="predicted"/>